<proteinExistence type="predicted"/>
<accession>A0A4Z0Z6Q9</accession>
<organism evidence="4 5">
    <name type="scientific">Xylaria hypoxylon</name>
    <dbReference type="NCBI Taxonomy" id="37992"/>
    <lineage>
        <taxon>Eukaryota</taxon>
        <taxon>Fungi</taxon>
        <taxon>Dikarya</taxon>
        <taxon>Ascomycota</taxon>
        <taxon>Pezizomycotina</taxon>
        <taxon>Sordariomycetes</taxon>
        <taxon>Xylariomycetidae</taxon>
        <taxon>Xylariales</taxon>
        <taxon>Xylariaceae</taxon>
        <taxon>Xylaria</taxon>
    </lineage>
</organism>
<dbReference type="GO" id="GO:0004609">
    <property type="term" value="F:phosphatidylserine decarboxylase activity"/>
    <property type="evidence" value="ECO:0007669"/>
    <property type="project" value="InterPro"/>
</dbReference>
<evidence type="ECO:0000256" key="1">
    <source>
        <dbReference type="ARBA" id="ARBA00022793"/>
    </source>
</evidence>
<keyword evidence="5" id="KW-1185">Reference proteome</keyword>
<evidence type="ECO:0000256" key="2">
    <source>
        <dbReference type="ARBA" id="ARBA00023239"/>
    </source>
</evidence>
<dbReference type="PANTHER" id="PTHR10067">
    <property type="entry name" value="PHOSPHATIDYLSERINE DECARBOXYLASE"/>
    <property type="match status" value="1"/>
</dbReference>
<dbReference type="InterPro" id="IPR003817">
    <property type="entry name" value="PS_Dcarbxylase"/>
</dbReference>
<evidence type="ECO:0000313" key="4">
    <source>
        <dbReference type="EMBL" id="TGJ87165.1"/>
    </source>
</evidence>
<keyword evidence="2" id="KW-0456">Lyase</keyword>
<dbReference type="PANTHER" id="PTHR10067:SF9">
    <property type="entry name" value="PHOSPHATIDYLSERINE DECARBOXYLASE FAMILY PROTEIN (AFU_ORTHOLOGUE AFUA_7G01730)"/>
    <property type="match status" value="1"/>
</dbReference>
<dbReference type="OrthoDB" id="5973539at2759"/>
<dbReference type="Pfam" id="PF02666">
    <property type="entry name" value="PS_Dcarbxylase"/>
    <property type="match status" value="1"/>
</dbReference>
<dbReference type="GO" id="GO:0006646">
    <property type="term" value="P:phosphatidylethanolamine biosynthetic process"/>
    <property type="evidence" value="ECO:0007669"/>
    <property type="project" value="TreeGrafter"/>
</dbReference>
<dbReference type="AlphaFoldDB" id="A0A4Z0Z6Q9"/>
<dbReference type="InterPro" id="IPR022237">
    <property type="entry name" value="PsiD-like"/>
</dbReference>
<dbReference type="Pfam" id="PF12588">
    <property type="entry name" value="PSDC"/>
    <property type="match status" value="1"/>
</dbReference>
<reference evidence="4 5" key="1">
    <citation type="submission" date="2019-03" db="EMBL/GenBank/DDBJ databases">
        <title>Draft genome sequence of Xylaria hypoxylon DSM 108379, a ubiquitous saprotrophic-parasitic fungi on hardwood.</title>
        <authorList>
            <person name="Buettner E."/>
            <person name="Leonhardt S."/>
            <person name="Gebauer A.M."/>
            <person name="Liers C."/>
            <person name="Hofrichter M."/>
            <person name="Kellner H."/>
        </authorList>
    </citation>
    <scope>NUCLEOTIDE SEQUENCE [LARGE SCALE GENOMIC DNA]</scope>
    <source>
        <strain evidence="4 5">DSM 108379</strain>
    </source>
</reference>
<protein>
    <recommendedName>
        <fullName evidence="3">L-tryptophan decarboxylase PsiD-like domain-containing protein</fullName>
    </recommendedName>
</protein>
<evidence type="ECO:0000259" key="3">
    <source>
        <dbReference type="Pfam" id="PF12588"/>
    </source>
</evidence>
<gene>
    <name evidence="4" type="ORF">E0Z10_g1584</name>
</gene>
<keyword evidence="1" id="KW-0210">Decarboxylase</keyword>
<dbReference type="STRING" id="37992.A0A4Z0Z6Q9"/>
<dbReference type="GO" id="GO:0005739">
    <property type="term" value="C:mitochondrion"/>
    <property type="evidence" value="ECO:0007669"/>
    <property type="project" value="TreeGrafter"/>
</dbReference>
<evidence type="ECO:0000313" key="5">
    <source>
        <dbReference type="Proteomes" id="UP000297716"/>
    </source>
</evidence>
<sequence>MVHQHGDGIDIPSEHKRHHLGSWLPADHRVQHDWMAKHITHIDKHPPKPLIPVIQEFKQFIEGNARIYMYFDQMWDEVPLKTPYYHDPTGKRQIRDYRHMLAVLNHIFTQAPQWNDTEFGVGMVGVPMVSIFDYVMATPSGHAAFLDPEVNKMLKKSPKSAEVLTTERTGWFSQHGKKDLMEVANAPLQTSHTFEEMYICDPHAEHHGYTSWDDFFTRELRPDVRPLSGPNDNDVIANACESTPYNLSRNAALRAKFWIKGQPYSVLDMLAHDPLSAQFDSATVYQAFLSALSYHRWHSPISGRVVRAFVKDGTYFSEPLFTDPSSSLYSIDAQGFSASQGYLTALATRAVIFIQADNPAIGLMAFVGVGMDEVSTCEITVQQGQHIDKGDQLGMFHFGGSSHCLLFRESVKVDQFPNIGINQNVPVKSQVAVVRL</sequence>
<comment type="caution">
    <text evidence="4">The sequence shown here is derived from an EMBL/GenBank/DDBJ whole genome shotgun (WGS) entry which is preliminary data.</text>
</comment>
<name>A0A4Z0Z6Q9_9PEZI</name>
<feature type="domain" description="L-tryptophan decarboxylase PsiD-like" evidence="3">
    <location>
        <begin position="52"/>
        <end position="180"/>
    </location>
</feature>
<dbReference type="Proteomes" id="UP000297716">
    <property type="component" value="Unassembled WGS sequence"/>
</dbReference>
<dbReference type="EMBL" id="SKBN01000017">
    <property type="protein sequence ID" value="TGJ87165.1"/>
    <property type="molecule type" value="Genomic_DNA"/>
</dbReference>